<reference evidence="3" key="2">
    <citation type="submission" date="2019-02" db="EMBL/GenBank/DDBJ databases">
        <title>Opniocepnalus argus Var Kimnra genome.</title>
        <authorList>
            <person name="Zhou C."/>
            <person name="Xiao S."/>
        </authorList>
    </citation>
    <scope>NUCLEOTIDE SEQUENCE [LARGE SCALE GENOMIC DNA]</scope>
</reference>
<proteinExistence type="predicted"/>
<evidence type="ECO:0000313" key="2">
    <source>
        <dbReference type="EMBL" id="KAF3696382.1"/>
    </source>
</evidence>
<organism evidence="2 3">
    <name type="scientific">Channa argus</name>
    <name type="common">Northern snakehead</name>
    <name type="synonym">Ophicephalus argus</name>
    <dbReference type="NCBI Taxonomy" id="215402"/>
    <lineage>
        <taxon>Eukaryota</taxon>
        <taxon>Metazoa</taxon>
        <taxon>Chordata</taxon>
        <taxon>Craniata</taxon>
        <taxon>Vertebrata</taxon>
        <taxon>Euteleostomi</taxon>
        <taxon>Actinopterygii</taxon>
        <taxon>Neopterygii</taxon>
        <taxon>Teleostei</taxon>
        <taxon>Neoteleostei</taxon>
        <taxon>Acanthomorphata</taxon>
        <taxon>Anabantaria</taxon>
        <taxon>Anabantiformes</taxon>
        <taxon>Channoidei</taxon>
        <taxon>Channidae</taxon>
        <taxon>Channa</taxon>
    </lineage>
</organism>
<accession>A0A6G1Q1K1</accession>
<evidence type="ECO:0000313" key="3">
    <source>
        <dbReference type="Proteomes" id="UP000503349"/>
    </source>
</evidence>
<dbReference type="AlphaFoldDB" id="A0A6G1Q1K1"/>
<dbReference type="Proteomes" id="UP000503349">
    <property type="component" value="Chromosome 12"/>
</dbReference>
<name>A0A6G1Q1K1_CHAAH</name>
<evidence type="ECO:0000256" key="1">
    <source>
        <dbReference type="SAM" id="SignalP"/>
    </source>
</evidence>
<keyword evidence="3" id="KW-1185">Reference proteome</keyword>
<feature type="chain" id="PRO_5026279910" evidence="1">
    <location>
        <begin position="22"/>
        <end position="124"/>
    </location>
</feature>
<dbReference type="EMBL" id="CM015723">
    <property type="protein sequence ID" value="KAF3696382.1"/>
    <property type="molecule type" value="Genomic_DNA"/>
</dbReference>
<keyword evidence="1" id="KW-0732">Signal</keyword>
<protein>
    <submittedName>
        <fullName evidence="2">Uncharacterized protein</fullName>
    </submittedName>
</protein>
<reference evidence="2 3" key="1">
    <citation type="submission" date="2019-02" db="EMBL/GenBank/DDBJ databases">
        <title>Opniocepnalus argus genome.</title>
        <authorList>
            <person name="Zhou C."/>
            <person name="Xiao S."/>
        </authorList>
    </citation>
    <scope>NUCLEOTIDE SEQUENCE [LARGE SCALE GENOMIC DNA]</scope>
    <source>
        <strain evidence="2">OARG1902GOOAL</strain>
        <tissue evidence="2">Muscle</tissue>
    </source>
</reference>
<gene>
    <name evidence="2" type="ORF">EXN66_Car012059</name>
</gene>
<sequence>MSLLLGLTVGVCLLSIWKCYGDGCCLECCHSKVQVHEMILEVGEDIVPISTKAKLKTMLEEKVNEYITERKWDMCSNAIEDVINKIEKSEGECVTLSVKASTILLTDRRGDSDQENVHIQEEQV</sequence>
<feature type="signal peptide" evidence="1">
    <location>
        <begin position="1"/>
        <end position="21"/>
    </location>
</feature>